<proteinExistence type="predicted"/>
<reference evidence="1" key="1">
    <citation type="submission" date="2023-04" db="EMBL/GenBank/DDBJ databases">
        <title>Draft Genome sequencing of Naganishia species isolated from polar environments using Oxford Nanopore Technology.</title>
        <authorList>
            <person name="Leo P."/>
            <person name="Venkateswaran K."/>
        </authorList>
    </citation>
    <scope>NUCLEOTIDE SEQUENCE</scope>
    <source>
        <strain evidence="1">DBVPG 5303</strain>
    </source>
</reference>
<gene>
    <name evidence="1" type="ORF">QFC24_001554</name>
</gene>
<keyword evidence="2" id="KW-1185">Reference proteome</keyword>
<dbReference type="EMBL" id="JASBWV010000004">
    <property type="protein sequence ID" value="KAJ9126527.1"/>
    <property type="molecule type" value="Genomic_DNA"/>
</dbReference>
<comment type="caution">
    <text evidence="1">The sequence shown here is derived from an EMBL/GenBank/DDBJ whole genome shotgun (WGS) entry which is preliminary data.</text>
</comment>
<evidence type="ECO:0000313" key="2">
    <source>
        <dbReference type="Proteomes" id="UP001234202"/>
    </source>
</evidence>
<sequence>MQQRTVRNASKADAPHLANVFYEAYRLTESWSTIFPVVDENEYVDVQTDLCLEYFSSPTDLVIVAEDEEGTIVGGMFGRVLTEEKPDLETPASMAGKNMDVVSLMDSSDFINGLLRKYGKIFCKSEPPREKDKRAHT</sequence>
<accession>A0ACC2XV13</accession>
<organism evidence="1 2">
    <name type="scientific">Naganishia onofrii</name>
    <dbReference type="NCBI Taxonomy" id="1851511"/>
    <lineage>
        <taxon>Eukaryota</taxon>
        <taxon>Fungi</taxon>
        <taxon>Dikarya</taxon>
        <taxon>Basidiomycota</taxon>
        <taxon>Agaricomycotina</taxon>
        <taxon>Tremellomycetes</taxon>
        <taxon>Filobasidiales</taxon>
        <taxon>Filobasidiaceae</taxon>
        <taxon>Naganishia</taxon>
    </lineage>
</organism>
<evidence type="ECO:0000313" key="1">
    <source>
        <dbReference type="EMBL" id="KAJ9126527.1"/>
    </source>
</evidence>
<dbReference type="Proteomes" id="UP001234202">
    <property type="component" value="Unassembled WGS sequence"/>
</dbReference>
<protein>
    <submittedName>
        <fullName evidence="1">Uncharacterized protein</fullName>
    </submittedName>
</protein>
<name>A0ACC2XV13_9TREE</name>